<dbReference type="Gene3D" id="2.40.10.10">
    <property type="entry name" value="Trypsin-like serine proteases"/>
    <property type="match status" value="2"/>
</dbReference>
<proteinExistence type="inferred from homology"/>
<evidence type="ECO:0000313" key="7">
    <source>
        <dbReference type="Proteomes" id="UP000005203"/>
    </source>
</evidence>
<gene>
    <name evidence="6" type="primary">724917</name>
    <name evidence="8" type="synonym">LOC724917</name>
</gene>
<feature type="signal peptide" evidence="4">
    <location>
        <begin position="1"/>
        <end position="17"/>
    </location>
</feature>
<accession>A0A7M7FY83</accession>
<evidence type="ECO:0000256" key="1">
    <source>
        <dbReference type="ARBA" id="ARBA00023157"/>
    </source>
</evidence>
<evidence type="ECO:0000256" key="3">
    <source>
        <dbReference type="SAM" id="MobiDB-lite"/>
    </source>
</evidence>
<dbReference type="InterPro" id="IPR043504">
    <property type="entry name" value="Peptidase_S1_PA_chymotrypsin"/>
</dbReference>
<feature type="compositionally biased region" description="Basic and acidic residues" evidence="3">
    <location>
        <begin position="639"/>
        <end position="659"/>
    </location>
</feature>
<dbReference type="KEGG" id="ame:724917"/>
<dbReference type="SMART" id="SM00020">
    <property type="entry name" value="Tryp_SPc"/>
    <property type="match status" value="1"/>
</dbReference>
<dbReference type="CDD" id="cd00190">
    <property type="entry name" value="Tryp_SPc"/>
    <property type="match status" value="1"/>
</dbReference>
<reference evidence="6" key="1">
    <citation type="submission" date="2021-01" db="UniProtKB">
        <authorList>
            <consortium name="EnsemblMetazoa"/>
        </authorList>
    </citation>
    <scope>IDENTIFICATION</scope>
    <source>
        <strain evidence="6">DH4</strain>
    </source>
</reference>
<dbReference type="InterPro" id="IPR009003">
    <property type="entry name" value="Peptidase_S1_PA"/>
</dbReference>
<dbReference type="InterPro" id="IPR001254">
    <property type="entry name" value="Trypsin_dom"/>
</dbReference>
<keyword evidence="8" id="KW-0378">Hydrolase</keyword>
<reference evidence="8" key="2">
    <citation type="submission" date="2025-04" db="UniProtKB">
        <authorList>
            <consortium name="RefSeq"/>
        </authorList>
    </citation>
    <scope>IDENTIFICATION</scope>
    <source>
        <strain evidence="8">DH4</strain>
        <tissue evidence="8">Whole body</tissue>
    </source>
</reference>
<evidence type="ECO:0000313" key="8">
    <source>
        <dbReference type="RefSeq" id="XP_001120817.2"/>
    </source>
</evidence>
<dbReference type="Proteomes" id="UP000005203">
    <property type="component" value="Linkage group LG15"/>
</dbReference>
<protein>
    <submittedName>
        <fullName evidence="8">Inactive serine protease scarface</fullName>
    </submittedName>
</protein>
<accession>A0A8B6XDS5</accession>
<dbReference type="OrthoDB" id="10064156at2759"/>
<evidence type="ECO:0000259" key="5">
    <source>
        <dbReference type="PROSITE" id="PS50240"/>
    </source>
</evidence>
<comment type="similarity">
    <text evidence="2">Belongs to the peptidase S1 family. CLIP subfamily.</text>
</comment>
<evidence type="ECO:0000313" key="6">
    <source>
        <dbReference type="EnsemblMetazoa" id="XP_001120817"/>
    </source>
</evidence>
<dbReference type="InterPro" id="IPR040973">
    <property type="entry name" value="CLIP_SPH_Scar"/>
</dbReference>
<dbReference type="RefSeq" id="XP_001120817.2">
    <property type="nucleotide sequence ID" value="XM_001120817.5"/>
</dbReference>
<evidence type="ECO:0000256" key="4">
    <source>
        <dbReference type="SAM" id="SignalP"/>
    </source>
</evidence>
<dbReference type="PANTHER" id="PTHR24256">
    <property type="entry name" value="TRYPTASE-RELATED"/>
    <property type="match status" value="1"/>
</dbReference>
<dbReference type="GO" id="GO:0006508">
    <property type="term" value="P:proteolysis"/>
    <property type="evidence" value="ECO:0007669"/>
    <property type="project" value="UniProtKB-KW"/>
</dbReference>
<dbReference type="PROSITE" id="PS50240">
    <property type="entry name" value="TRYPSIN_DOM"/>
    <property type="match status" value="1"/>
</dbReference>
<feature type="chain" id="PRO_5044659166" evidence="4">
    <location>
        <begin position="18"/>
        <end position="674"/>
    </location>
</feature>
<dbReference type="AlphaFoldDB" id="A0A7M7FY83"/>
<keyword evidence="1" id="KW-1015">Disulfide bond</keyword>
<feature type="domain" description="Peptidase S1" evidence="5">
    <location>
        <begin position="379"/>
        <end position="663"/>
    </location>
</feature>
<dbReference type="Pfam" id="PF18399">
    <property type="entry name" value="CLIP_SPH_Scar"/>
    <property type="match status" value="1"/>
</dbReference>
<keyword evidence="4" id="KW-0732">Signal</keyword>
<keyword evidence="7" id="KW-1185">Reference proteome</keyword>
<dbReference type="EnsemblMetazoa" id="XM_001120817">
    <property type="protein sequence ID" value="XP_001120817"/>
    <property type="gene ID" value="LOC724917"/>
</dbReference>
<dbReference type="SUPFAM" id="SSF50494">
    <property type="entry name" value="Trypsin-like serine proteases"/>
    <property type="match status" value="1"/>
</dbReference>
<dbReference type="Pfam" id="PF00089">
    <property type="entry name" value="Trypsin"/>
    <property type="match status" value="1"/>
</dbReference>
<feature type="compositionally biased region" description="Polar residues" evidence="3">
    <location>
        <begin position="660"/>
        <end position="674"/>
    </location>
</feature>
<organism evidence="6">
    <name type="scientific">Apis mellifera</name>
    <name type="common">Honeybee</name>
    <dbReference type="NCBI Taxonomy" id="7460"/>
    <lineage>
        <taxon>Eukaryota</taxon>
        <taxon>Metazoa</taxon>
        <taxon>Ecdysozoa</taxon>
        <taxon>Arthropoda</taxon>
        <taxon>Hexapoda</taxon>
        <taxon>Insecta</taxon>
        <taxon>Pterygota</taxon>
        <taxon>Neoptera</taxon>
        <taxon>Endopterygota</taxon>
        <taxon>Hymenoptera</taxon>
        <taxon>Apocrita</taxon>
        <taxon>Aculeata</taxon>
        <taxon>Apoidea</taxon>
        <taxon>Anthophila</taxon>
        <taxon>Apidae</taxon>
        <taxon>Apis</taxon>
    </lineage>
</organism>
<dbReference type="GO" id="GO:0004252">
    <property type="term" value="F:serine-type endopeptidase activity"/>
    <property type="evidence" value="ECO:0007669"/>
    <property type="project" value="InterPro"/>
</dbReference>
<name>A0A7M7FY83_APIME</name>
<dbReference type="InterPro" id="IPR051487">
    <property type="entry name" value="Ser/Thr_Proteases_Immune/Dev"/>
</dbReference>
<evidence type="ECO:0000256" key="2">
    <source>
        <dbReference type="ARBA" id="ARBA00024195"/>
    </source>
</evidence>
<feature type="region of interest" description="Disordered" evidence="3">
    <location>
        <begin position="172"/>
        <end position="191"/>
    </location>
</feature>
<sequence>MLIGSLILITIIFSTNGLPYSLQTETSQTAHRNFEQQRSIIFQNYEQQVTFKPSEQQKVIFQPEEQDEIFQSSEQEKTLLFENIQQNYEREETDENYFLSDDVKLAKEQNDFTISCIGPNRMCTNKNNCVNGYIFYAKNISYSSSTKIQQCRVYDQVCCTIKKELERGFETSGRNVKNKSNNSISLQTGQPSTNVQAALEKIEKTEPNPIGSSIQNIFAIPTHTQIGCAAALLCVEEQFCTIDGTISSEPVTLSEKEILRRVPTSSCQNPDNGIIGKCCRDPNYTDPWPTGNLPANYSGGFDEQGFPTFLNIAKAKPSNSPQSKTSKTIVKYHPMEQRSKKMEQKFEPTLVPENSDIFTKTLIPPIVSQNEKNAVQRKIKCGIRNKIRQESEMEDSKTIFAEIPWQAMVLHSKERKILCSGALIGIQEVLTAANCVDSLSPEDVSIKLGEWKLGYESKRDEPLPFQIINVSSISIHPDYNQGHGGYDLATLHLNSPIIFDLHINPLCLPDSKYLSRNDDRSCISTGWGKFILQAHYAGAIMRAVDMDILSRERCEEQSLRTNLEVNDVEGIICGTPKKEINNVCETDIGSPLACQNENGFYELAGIYSRDTGCLPTNQIAVFAPLDVSWLKRVTFESPSEERKTNSTHDEKSSSKDYRKSTLSTDNQYLPPNRK</sequence>
<keyword evidence="8" id="KW-0645">Protease</keyword>
<dbReference type="OMA" id="NMCQADI"/>
<dbReference type="FunFam" id="2.40.10.10:FF:000068">
    <property type="entry name" value="transmembrane protease serine 2"/>
    <property type="match status" value="1"/>
</dbReference>
<feature type="region of interest" description="Disordered" evidence="3">
    <location>
        <begin position="636"/>
        <end position="674"/>
    </location>
</feature>